<proteinExistence type="predicted"/>
<evidence type="ECO:0000256" key="1">
    <source>
        <dbReference type="SAM" id="MobiDB-lite"/>
    </source>
</evidence>
<feature type="compositionally biased region" description="Polar residues" evidence="1">
    <location>
        <begin position="1"/>
        <end position="12"/>
    </location>
</feature>
<dbReference type="AlphaFoldDB" id="A0A9P4IZD9"/>
<dbReference type="EMBL" id="ML996091">
    <property type="protein sequence ID" value="KAF2149583.1"/>
    <property type="molecule type" value="Genomic_DNA"/>
</dbReference>
<accession>A0A9P4IZD9</accession>
<evidence type="ECO:0000313" key="3">
    <source>
        <dbReference type="Proteomes" id="UP000799439"/>
    </source>
</evidence>
<dbReference type="Proteomes" id="UP000799439">
    <property type="component" value="Unassembled WGS sequence"/>
</dbReference>
<comment type="caution">
    <text evidence="2">The sequence shown here is derived from an EMBL/GenBank/DDBJ whole genome shotgun (WGS) entry which is preliminary data.</text>
</comment>
<feature type="compositionally biased region" description="Low complexity" evidence="1">
    <location>
        <begin position="13"/>
        <end position="25"/>
    </location>
</feature>
<protein>
    <recommendedName>
        <fullName evidence="4">BTB domain-containing protein</fullName>
    </recommendedName>
</protein>
<dbReference type="PANTHER" id="PTHR38119:SF1">
    <property type="entry name" value="BTB DOMAIN-CONTAINING PROTEIN"/>
    <property type="match status" value="1"/>
</dbReference>
<evidence type="ECO:0000313" key="2">
    <source>
        <dbReference type="EMBL" id="KAF2149583.1"/>
    </source>
</evidence>
<dbReference type="PANTHER" id="PTHR38119">
    <property type="entry name" value="BTB DOMAIN-CONTAINING PROTEIN-RELATED"/>
    <property type="match status" value="1"/>
</dbReference>
<feature type="region of interest" description="Disordered" evidence="1">
    <location>
        <begin position="1"/>
        <end position="44"/>
    </location>
</feature>
<feature type="compositionally biased region" description="Pro residues" evidence="1">
    <location>
        <begin position="165"/>
        <end position="176"/>
    </location>
</feature>
<organism evidence="2 3">
    <name type="scientific">Myriangium duriaei CBS 260.36</name>
    <dbReference type="NCBI Taxonomy" id="1168546"/>
    <lineage>
        <taxon>Eukaryota</taxon>
        <taxon>Fungi</taxon>
        <taxon>Dikarya</taxon>
        <taxon>Ascomycota</taxon>
        <taxon>Pezizomycotina</taxon>
        <taxon>Dothideomycetes</taxon>
        <taxon>Dothideomycetidae</taxon>
        <taxon>Myriangiales</taxon>
        <taxon>Myriangiaceae</taxon>
        <taxon>Myriangium</taxon>
    </lineage>
</organism>
<feature type="compositionally biased region" description="Polar residues" evidence="1">
    <location>
        <begin position="35"/>
        <end position="44"/>
    </location>
</feature>
<sequence>MVTNLDGQRQLVSSRAPSISSRASAVTRRHRQSRSHYGSASAVTSTQNEYPYFAQTGDVEITLLTPNGRKEQRYLLHRLILSQGSGFFEDELQDSPPRGDIDHIHQPRPVHPKHALVEDTPLDAKAISVVARQTPAERTRKRWCFTLDWGSKDNRSTPLLVQRPPSFPTDLAPPPVSTNKPSSSSSSFFRSMANFSALNINTASPQAPPDPDEEILRDYDNLFRIFYNYPPTLDAVNIADAYTECKALLHLAEIYDALEVVGPRIDYHLLRFGNRLFKQIAKYPPSYLKLGYLSRSRVIFAEALIHVVGQWPLGRPQLERQTDVAVLNLIEDKVDMLDEMKAKVENKLFRLTLTTSRGEPVSPSTSFVDWLAVSLFRQWLTENISPIVVTKEPPPPVQSVARLSSALVTRTSSSATTRTYSRAQPPLSRTVDPVYRHTTPANPDKVYRLLGSSSSSAYLTREDIKRFLKSAPEGLDTRDNLRRMERRTDEIKAIARDIVKPLVRNELELDLVAAGLQVEGGGRRDSGRDVTSFTSGLPYLTCTRVKDVDYPWEE</sequence>
<gene>
    <name evidence="2" type="ORF">K461DRAFT_281970</name>
</gene>
<feature type="region of interest" description="Disordered" evidence="1">
    <location>
        <begin position="156"/>
        <end position="185"/>
    </location>
</feature>
<name>A0A9P4IZD9_9PEZI</name>
<keyword evidence="3" id="KW-1185">Reference proteome</keyword>
<reference evidence="2" key="1">
    <citation type="journal article" date="2020" name="Stud. Mycol.">
        <title>101 Dothideomycetes genomes: a test case for predicting lifestyles and emergence of pathogens.</title>
        <authorList>
            <person name="Haridas S."/>
            <person name="Albert R."/>
            <person name="Binder M."/>
            <person name="Bloem J."/>
            <person name="Labutti K."/>
            <person name="Salamov A."/>
            <person name="Andreopoulos B."/>
            <person name="Baker S."/>
            <person name="Barry K."/>
            <person name="Bills G."/>
            <person name="Bluhm B."/>
            <person name="Cannon C."/>
            <person name="Castanera R."/>
            <person name="Culley D."/>
            <person name="Daum C."/>
            <person name="Ezra D."/>
            <person name="Gonzalez J."/>
            <person name="Henrissat B."/>
            <person name="Kuo A."/>
            <person name="Liang C."/>
            <person name="Lipzen A."/>
            <person name="Lutzoni F."/>
            <person name="Magnuson J."/>
            <person name="Mondo S."/>
            <person name="Nolan M."/>
            <person name="Ohm R."/>
            <person name="Pangilinan J."/>
            <person name="Park H.-J."/>
            <person name="Ramirez L."/>
            <person name="Alfaro M."/>
            <person name="Sun H."/>
            <person name="Tritt A."/>
            <person name="Yoshinaga Y."/>
            <person name="Zwiers L.-H."/>
            <person name="Turgeon B."/>
            <person name="Goodwin S."/>
            <person name="Spatafora J."/>
            <person name="Crous P."/>
            <person name="Grigoriev I."/>
        </authorList>
    </citation>
    <scope>NUCLEOTIDE SEQUENCE</scope>
    <source>
        <strain evidence="2">CBS 260.36</strain>
    </source>
</reference>
<evidence type="ECO:0008006" key="4">
    <source>
        <dbReference type="Google" id="ProtNLM"/>
    </source>
</evidence>
<dbReference type="OrthoDB" id="5280838at2759"/>